<proteinExistence type="predicted"/>
<reference evidence="1" key="1">
    <citation type="journal article" date="2014" name="Front. Microbiol.">
        <title>High frequency of phylogenetically diverse reductive dehalogenase-homologous genes in deep subseafloor sedimentary metagenomes.</title>
        <authorList>
            <person name="Kawai M."/>
            <person name="Futagami T."/>
            <person name="Toyoda A."/>
            <person name="Takaki Y."/>
            <person name="Nishi S."/>
            <person name="Hori S."/>
            <person name="Arai W."/>
            <person name="Tsubouchi T."/>
            <person name="Morono Y."/>
            <person name="Uchiyama I."/>
            <person name="Ito T."/>
            <person name="Fujiyama A."/>
            <person name="Inagaki F."/>
            <person name="Takami H."/>
        </authorList>
    </citation>
    <scope>NUCLEOTIDE SEQUENCE</scope>
    <source>
        <strain evidence="1">Expedition CK06-06</strain>
    </source>
</reference>
<comment type="caution">
    <text evidence="1">The sequence shown here is derived from an EMBL/GenBank/DDBJ whole genome shotgun (WGS) entry which is preliminary data.</text>
</comment>
<name>X0ZNM1_9ZZZZ</name>
<sequence>MKAFIGHSFDDKDIEIVKKIKEHIESLNVKCETGEKPQHGLVSEKIKKRIINNDIFVGIFTCDKKILLENRKPSKEDFYATSNWVIQESGFAIAENKKLIFLVEKGIYKFPELQGDQEYILFSRDLLGKTFTKINYMVLSMRDKTSEEIPSETGEKLENKEKSEFELEKDKVQKVTQGKDKKKKVEVLIKLFKAMVEKKDYREAQKIYEEEYKKFLQGDEILEWWAVVLKYSISCGDPDAFKKLKLLSDENKNNFGIVEQLGDAYEQIDEYQKAINIFSEARELLDINKKEDIEKIIEFYKRESVCLTSNDKYEEAIKLLSNLLYEDSFKEYKAKILADLANLTKIKEDIERFFIYAEGSLNIDPTNTNLRFDLAYRYSKKGDNEISLLHYKRLINATKSPGGLNNLGVQYNILKLPAKSINSFFKSAENKETLAIANIAGRYLNEGFIEDAKREIKKAYELSGEGIEVHGNIGISQNRIEE</sequence>
<gene>
    <name evidence="1" type="ORF">S01H4_01855</name>
</gene>
<dbReference type="Gene3D" id="1.25.40.10">
    <property type="entry name" value="Tetratricopeptide repeat domain"/>
    <property type="match status" value="2"/>
</dbReference>
<feature type="non-terminal residue" evidence="1">
    <location>
        <position position="482"/>
    </location>
</feature>
<dbReference type="EMBL" id="BART01000367">
    <property type="protein sequence ID" value="GAG71365.1"/>
    <property type="molecule type" value="Genomic_DNA"/>
</dbReference>
<evidence type="ECO:0008006" key="2">
    <source>
        <dbReference type="Google" id="ProtNLM"/>
    </source>
</evidence>
<evidence type="ECO:0000313" key="1">
    <source>
        <dbReference type="EMBL" id="GAG71365.1"/>
    </source>
</evidence>
<protein>
    <recommendedName>
        <fullName evidence="2">CD-NTase-associated protein 12/Pycsar effector protein TIR domain-containing protein</fullName>
    </recommendedName>
</protein>
<dbReference type="InterPro" id="IPR019734">
    <property type="entry name" value="TPR_rpt"/>
</dbReference>
<dbReference type="PROSITE" id="PS50005">
    <property type="entry name" value="TPR"/>
    <property type="match status" value="1"/>
</dbReference>
<accession>X0ZNM1</accession>
<organism evidence="1">
    <name type="scientific">marine sediment metagenome</name>
    <dbReference type="NCBI Taxonomy" id="412755"/>
    <lineage>
        <taxon>unclassified sequences</taxon>
        <taxon>metagenomes</taxon>
        <taxon>ecological metagenomes</taxon>
    </lineage>
</organism>
<dbReference type="InterPro" id="IPR011990">
    <property type="entry name" value="TPR-like_helical_dom_sf"/>
</dbReference>
<dbReference type="AlphaFoldDB" id="X0ZNM1"/>
<dbReference type="SUPFAM" id="SSF48452">
    <property type="entry name" value="TPR-like"/>
    <property type="match status" value="2"/>
</dbReference>